<dbReference type="InterPro" id="IPR005135">
    <property type="entry name" value="Endo/exonuclease/phosphatase"/>
</dbReference>
<dbReference type="AlphaFoldDB" id="A0A5D2F625"/>
<keyword evidence="3" id="KW-1185">Reference proteome</keyword>
<dbReference type="SUPFAM" id="SSF56219">
    <property type="entry name" value="DNase I-like"/>
    <property type="match status" value="1"/>
</dbReference>
<dbReference type="Pfam" id="PF03372">
    <property type="entry name" value="Exo_endo_phos"/>
    <property type="match status" value="1"/>
</dbReference>
<dbReference type="Gene3D" id="3.60.10.10">
    <property type="entry name" value="Endonuclease/exonuclease/phosphatase"/>
    <property type="match status" value="1"/>
</dbReference>
<sequence>MNESSLSLPFCKKSLQHLWPPVVRYPRTPSVACAIPWCRAIGAPPARSICQSIGQHRHLGASDVREGRAPKLISGPRWCRSVGTIKCPCFRHMNVTWTLLCWNCRGIGNPATVRELKQLLVANNPDIVFLCETKVKSHNFSRIRTLCRMEGCLAVSAEGKSGGLALLWREGMKVMMQNYSKYHIDSLVCLDDGMRLRFTGFYGQADPNNRNLSWDMLRRVKGTVNEGWIVAGDFNAILNNAEKEGGRKKPRSSMEDFCKLIEELALVDVKTTNGWFTWTNNREGPDLVKERLDRFLIFDNLVGNMPFLTTKIVRQSKSDHEAIIMDTLGSKPRDYNINPRTWFRYDACLNKEADARDIITSIWSKSESNLLDKLKLIRKELGPWQHQRYKRLKKKISVLEKNISDILDGSNRENTSGLLKSARSKLGYLYDVEERYWAVRARTKWLREGDRNTRYFHVRASGRRMKNNIDKLQDEVE</sequence>
<dbReference type="InterPro" id="IPR036691">
    <property type="entry name" value="Endo/exonu/phosph_ase_sf"/>
</dbReference>
<protein>
    <recommendedName>
        <fullName evidence="1">Endonuclease/exonuclease/phosphatase domain-containing protein</fullName>
    </recommendedName>
</protein>
<dbReference type="PANTHER" id="PTHR35218">
    <property type="entry name" value="RNASE H DOMAIN-CONTAINING PROTEIN"/>
    <property type="match status" value="1"/>
</dbReference>
<organism evidence="2 3">
    <name type="scientific">Gossypium darwinii</name>
    <name type="common">Darwin's cotton</name>
    <name type="synonym">Gossypium barbadense var. darwinii</name>
    <dbReference type="NCBI Taxonomy" id="34276"/>
    <lineage>
        <taxon>Eukaryota</taxon>
        <taxon>Viridiplantae</taxon>
        <taxon>Streptophyta</taxon>
        <taxon>Embryophyta</taxon>
        <taxon>Tracheophyta</taxon>
        <taxon>Spermatophyta</taxon>
        <taxon>Magnoliopsida</taxon>
        <taxon>eudicotyledons</taxon>
        <taxon>Gunneridae</taxon>
        <taxon>Pentapetalae</taxon>
        <taxon>rosids</taxon>
        <taxon>malvids</taxon>
        <taxon>Malvales</taxon>
        <taxon>Malvaceae</taxon>
        <taxon>Malvoideae</taxon>
        <taxon>Gossypium</taxon>
    </lineage>
</organism>
<evidence type="ECO:0000259" key="1">
    <source>
        <dbReference type="Pfam" id="PF03372"/>
    </source>
</evidence>
<name>A0A5D2F625_GOSDA</name>
<dbReference type="GO" id="GO:0003824">
    <property type="term" value="F:catalytic activity"/>
    <property type="evidence" value="ECO:0007669"/>
    <property type="project" value="InterPro"/>
</dbReference>
<dbReference type="Proteomes" id="UP000323506">
    <property type="component" value="Chromosome A09"/>
</dbReference>
<accession>A0A5D2F625</accession>
<evidence type="ECO:0000313" key="2">
    <source>
        <dbReference type="EMBL" id="TYH01221.1"/>
    </source>
</evidence>
<dbReference type="EMBL" id="CM017696">
    <property type="protein sequence ID" value="TYH01221.1"/>
    <property type="molecule type" value="Genomic_DNA"/>
</dbReference>
<evidence type="ECO:0000313" key="3">
    <source>
        <dbReference type="Proteomes" id="UP000323506"/>
    </source>
</evidence>
<gene>
    <name evidence="2" type="ORF">ES288_A09G040400v1</name>
</gene>
<proteinExistence type="predicted"/>
<reference evidence="2 3" key="1">
    <citation type="submission" date="2019-06" db="EMBL/GenBank/DDBJ databases">
        <title>WGS assembly of Gossypium darwinii.</title>
        <authorList>
            <person name="Chen Z.J."/>
            <person name="Sreedasyam A."/>
            <person name="Ando A."/>
            <person name="Song Q."/>
            <person name="De L."/>
            <person name="Hulse-Kemp A."/>
            <person name="Ding M."/>
            <person name="Ye W."/>
            <person name="Kirkbride R."/>
            <person name="Jenkins J."/>
            <person name="Plott C."/>
            <person name="Lovell J."/>
            <person name="Lin Y.-M."/>
            <person name="Vaughn R."/>
            <person name="Liu B."/>
            <person name="Li W."/>
            <person name="Simpson S."/>
            <person name="Scheffler B."/>
            <person name="Saski C."/>
            <person name="Grover C."/>
            <person name="Hu G."/>
            <person name="Conover J."/>
            <person name="Carlson J."/>
            <person name="Shu S."/>
            <person name="Boston L."/>
            <person name="Williams M."/>
            <person name="Peterson D."/>
            <person name="Mcgee K."/>
            <person name="Jones D."/>
            <person name="Wendel J."/>
            <person name="Stelly D."/>
            <person name="Grimwood J."/>
            <person name="Schmutz J."/>
        </authorList>
    </citation>
    <scope>NUCLEOTIDE SEQUENCE [LARGE SCALE GENOMIC DNA]</scope>
    <source>
        <strain evidence="2">1808015.09</strain>
    </source>
</reference>
<dbReference type="PANTHER" id="PTHR35218:SF9">
    <property type="entry name" value="ENDONUCLEASE_EXONUCLEASE_PHOSPHATASE DOMAIN-CONTAINING PROTEIN"/>
    <property type="match status" value="1"/>
</dbReference>
<feature type="domain" description="Endonuclease/exonuclease/phosphatase" evidence="1">
    <location>
        <begin position="101"/>
        <end position="297"/>
    </location>
</feature>